<gene>
    <name evidence="1" type="ORF">Q3M24_16860</name>
</gene>
<organism evidence="1">
    <name type="scientific">Candidatus Electrothrix aestuarii</name>
    <dbReference type="NCBI Taxonomy" id="3062594"/>
    <lineage>
        <taxon>Bacteria</taxon>
        <taxon>Pseudomonadati</taxon>
        <taxon>Thermodesulfobacteriota</taxon>
        <taxon>Desulfobulbia</taxon>
        <taxon>Desulfobulbales</taxon>
        <taxon>Desulfobulbaceae</taxon>
        <taxon>Candidatus Electrothrix</taxon>
    </lineage>
</organism>
<dbReference type="EMBL" id="CP159373">
    <property type="protein sequence ID" value="XCN71962.1"/>
    <property type="molecule type" value="Genomic_DNA"/>
</dbReference>
<proteinExistence type="predicted"/>
<evidence type="ECO:0000313" key="1">
    <source>
        <dbReference type="EMBL" id="XCN71962.1"/>
    </source>
</evidence>
<accession>A0AAU8LSD6</accession>
<dbReference type="KEGG" id="eaj:Q3M24_16860"/>
<reference evidence="1" key="2">
    <citation type="submission" date="2024-06" db="EMBL/GenBank/DDBJ databases">
        <authorList>
            <person name="Plum-Jensen L.E."/>
            <person name="Schramm A."/>
            <person name="Marshall I.P.G."/>
        </authorList>
    </citation>
    <scope>NUCLEOTIDE SEQUENCE</scope>
    <source>
        <strain evidence="1">Rat1</strain>
    </source>
</reference>
<reference evidence="1" key="1">
    <citation type="journal article" date="2024" name="Syst. Appl. Microbiol.">
        <title>First single-strain enrichments of Electrothrix cable bacteria, description of E. aestuarii sp. nov. and E. rattekaaiensis sp. nov., and proposal of a cable bacteria taxonomy following the rules of the SeqCode.</title>
        <authorList>
            <person name="Plum-Jensen L.E."/>
            <person name="Schramm A."/>
            <person name="Marshall I.P.G."/>
        </authorList>
    </citation>
    <scope>NUCLEOTIDE SEQUENCE</scope>
    <source>
        <strain evidence="1">Rat1</strain>
    </source>
</reference>
<dbReference type="AlphaFoldDB" id="A0AAU8LSD6"/>
<sequence length="60" mass="6707">MKRVLRHLAETHSPPSSQLEYLPYEEGITTRKGDRSVALVLAPPQQDRANPQHTQGVTLS</sequence>
<protein>
    <submittedName>
        <fullName evidence="1">Uncharacterized protein</fullName>
    </submittedName>
</protein>
<name>A0AAU8LSD6_9BACT</name>